<dbReference type="RefSeq" id="WP_012154346.1">
    <property type="nucleotide sequence ID" value="NC_009901.1"/>
</dbReference>
<keyword evidence="1" id="KW-0812">Transmembrane</keyword>
<evidence type="ECO:0000256" key="1">
    <source>
        <dbReference type="SAM" id="Phobius"/>
    </source>
</evidence>
<dbReference type="EMBL" id="CP000851">
    <property type="protein sequence ID" value="ABV86415.1"/>
    <property type="molecule type" value="Genomic_DNA"/>
</dbReference>
<keyword evidence="1" id="KW-0472">Membrane</keyword>
<dbReference type="eggNOG" id="COG4966">
    <property type="taxonomic scope" value="Bacteria"/>
</dbReference>
<proteinExistence type="predicted"/>
<dbReference type="InterPro" id="IPR012902">
    <property type="entry name" value="N_methyl_site"/>
</dbReference>
<dbReference type="AlphaFoldDB" id="A8H1H8"/>
<gene>
    <name evidence="2" type="ordered locus">Spea_1088</name>
</gene>
<dbReference type="STRING" id="398579.Spea_1088"/>
<dbReference type="KEGG" id="spl:Spea_1088"/>
<keyword evidence="3" id="KW-1185">Reference proteome</keyword>
<feature type="transmembrane region" description="Helical" evidence="1">
    <location>
        <begin position="12"/>
        <end position="39"/>
    </location>
</feature>
<dbReference type="InterPro" id="IPR032092">
    <property type="entry name" value="PilW"/>
</dbReference>
<sequence length="329" mass="35865">MNTDNKLSHAQWGFSLVELMVAMVVSLFLTLGVFSMFAMSSTNVTTTSQFNQLQENGRIALALIERDVSQLGFMGDMTGTDFVLGMNTTIDAPAIAAANDCIGAGANNASFPNNQAAHFRRIWGYEHSAGGGGMACIPDVSVDTDVLQVKRLIGPSIAPAALNSNRYYMATTSSQAVIFAGDQAVPPLTNSRIWELQHHVYFIQTDNNVPVLMRRVLGKGGMKSGSSYEQLVEGVENIRVMYGFDSNGDKSADSFRPAQSTTSFMWDNTALQRLVAVRIYVLVRSLEEDNSYTNNTVYTLGDKEIAANGDGFRRKVVMTTVVLENPILL</sequence>
<dbReference type="NCBIfam" id="TIGR02532">
    <property type="entry name" value="IV_pilin_GFxxxE"/>
    <property type="match status" value="1"/>
</dbReference>
<accession>A8H1H8</accession>
<dbReference type="Proteomes" id="UP000002608">
    <property type="component" value="Chromosome"/>
</dbReference>
<dbReference type="Pfam" id="PF16074">
    <property type="entry name" value="PilW"/>
    <property type="match status" value="1"/>
</dbReference>
<dbReference type="OrthoDB" id="5296662at2"/>
<evidence type="ECO:0000313" key="2">
    <source>
        <dbReference type="EMBL" id="ABV86415.1"/>
    </source>
</evidence>
<dbReference type="Pfam" id="PF07963">
    <property type="entry name" value="N_methyl"/>
    <property type="match status" value="1"/>
</dbReference>
<dbReference type="GO" id="GO:0043683">
    <property type="term" value="P:type IV pilus assembly"/>
    <property type="evidence" value="ECO:0007669"/>
    <property type="project" value="InterPro"/>
</dbReference>
<keyword evidence="1" id="KW-1133">Transmembrane helix</keyword>
<evidence type="ECO:0000313" key="3">
    <source>
        <dbReference type="Proteomes" id="UP000002608"/>
    </source>
</evidence>
<reference evidence="2 3" key="1">
    <citation type="submission" date="2007-10" db="EMBL/GenBank/DDBJ databases">
        <title>Complete sequence of Shewanella pealeana ATCC 700345.</title>
        <authorList>
            <consortium name="US DOE Joint Genome Institute"/>
            <person name="Copeland A."/>
            <person name="Lucas S."/>
            <person name="Lapidus A."/>
            <person name="Barry K."/>
            <person name="Glavina del Rio T."/>
            <person name="Dalin E."/>
            <person name="Tice H."/>
            <person name="Pitluck S."/>
            <person name="Chertkov O."/>
            <person name="Brettin T."/>
            <person name="Bruce D."/>
            <person name="Detter J.C."/>
            <person name="Han C."/>
            <person name="Schmutz J."/>
            <person name="Larimer F."/>
            <person name="Land M."/>
            <person name="Hauser L."/>
            <person name="Kyrpides N."/>
            <person name="Kim E."/>
            <person name="Zhao J.-S.Z."/>
            <person name="Manno D."/>
            <person name="Hawari J."/>
            <person name="Richardson P."/>
        </authorList>
    </citation>
    <scope>NUCLEOTIDE SEQUENCE [LARGE SCALE GENOMIC DNA]</scope>
    <source>
        <strain evidence="3">ATCC 700345 / ANG-SQ1</strain>
    </source>
</reference>
<dbReference type="HOGENOM" id="CLU_052493_0_0_6"/>
<name>A8H1H8_SHEPA</name>
<protein>
    <submittedName>
        <fullName evidence="2">Type IV pilus assembly protein PilW</fullName>
    </submittedName>
</protein>
<organism evidence="2 3">
    <name type="scientific">Shewanella pealeana (strain ATCC 700345 / ANG-SQ1)</name>
    <dbReference type="NCBI Taxonomy" id="398579"/>
    <lineage>
        <taxon>Bacteria</taxon>
        <taxon>Pseudomonadati</taxon>
        <taxon>Pseudomonadota</taxon>
        <taxon>Gammaproteobacteria</taxon>
        <taxon>Alteromonadales</taxon>
        <taxon>Shewanellaceae</taxon>
        <taxon>Shewanella</taxon>
    </lineage>
</organism>